<name>A0AAW1D0S7_9HEMI</name>
<evidence type="ECO:0000256" key="1">
    <source>
        <dbReference type="ARBA" id="ARBA00000632"/>
    </source>
</evidence>
<dbReference type="SMART" id="SM00263">
    <property type="entry name" value="LYZ1"/>
    <property type="match status" value="1"/>
</dbReference>
<evidence type="ECO:0000256" key="8">
    <source>
        <dbReference type="SAM" id="SignalP"/>
    </source>
</evidence>
<dbReference type="FunFam" id="1.10.530.10:FF:000001">
    <property type="entry name" value="Lysozyme C"/>
    <property type="match status" value="1"/>
</dbReference>
<dbReference type="Gene3D" id="1.10.530.10">
    <property type="match status" value="1"/>
</dbReference>
<reference evidence="9 10" key="1">
    <citation type="submission" date="2022-12" db="EMBL/GenBank/DDBJ databases">
        <title>Chromosome-level genome assembly of true bugs.</title>
        <authorList>
            <person name="Ma L."/>
            <person name="Li H."/>
        </authorList>
    </citation>
    <scope>NUCLEOTIDE SEQUENCE [LARGE SCALE GENOMIC DNA]</scope>
    <source>
        <strain evidence="9">Lab_2022b</strain>
    </source>
</reference>
<evidence type="ECO:0000256" key="5">
    <source>
        <dbReference type="ARBA" id="ARBA00023157"/>
    </source>
</evidence>
<dbReference type="EC" id="3.2.1.17" evidence="3"/>
<evidence type="ECO:0000256" key="4">
    <source>
        <dbReference type="ARBA" id="ARBA00022638"/>
    </source>
</evidence>
<keyword evidence="4" id="KW-0929">Antimicrobial</keyword>
<dbReference type="GO" id="GO:0042742">
    <property type="term" value="P:defense response to bacterium"/>
    <property type="evidence" value="ECO:0007669"/>
    <property type="project" value="UniProtKB-KW"/>
</dbReference>
<comment type="similarity">
    <text evidence="2 7">Belongs to the glycosyl hydrolase 22 family.</text>
</comment>
<accession>A0AAW1D0S7</accession>
<comment type="caution">
    <text evidence="9">The sequence shown here is derived from an EMBL/GenBank/DDBJ whole genome shotgun (WGS) entry which is preliminary data.</text>
</comment>
<gene>
    <name evidence="9" type="ORF">O3M35_010666</name>
</gene>
<comment type="catalytic activity">
    <reaction evidence="1">
        <text>Hydrolysis of (1-&gt;4)-beta-linkages between N-acetylmuramic acid and N-acetyl-D-glucosamine residues in a peptidoglycan and between N-acetyl-D-glucosamine residues in chitodextrins.</text>
        <dbReference type="EC" id="3.2.1.17"/>
    </reaction>
</comment>
<keyword evidence="5" id="KW-1015">Disulfide bond</keyword>
<sequence>MEKRGARSLSVMILFISVISAEVMTECQLVDILQQNDFPSDQLADWVCLAKAESSLNTTAIGGPNKNGSYDFGIFQINDGWWCDLDKPGKGCNVTCSDLIVDDDISTSVQCAKIIFKIQGFNAWYGWKAKCRNKQLPPLHC</sequence>
<dbReference type="SUPFAM" id="SSF53955">
    <property type="entry name" value="Lysozyme-like"/>
    <property type="match status" value="1"/>
</dbReference>
<dbReference type="Proteomes" id="UP001461498">
    <property type="component" value="Unassembled WGS sequence"/>
</dbReference>
<dbReference type="EMBL" id="JAPXFL010000007">
    <property type="protein sequence ID" value="KAK9504301.1"/>
    <property type="molecule type" value="Genomic_DNA"/>
</dbReference>
<keyword evidence="8" id="KW-0732">Signal</keyword>
<dbReference type="InterPro" id="IPR023346">
    <property type="entry name" value="Lysozyme-like_dom_sf"/>
</dbReference>
<proteinExistence type="inferred from homology"/>
<evidence type="ECO:0000313" key="9">
    <source>
        <dbReference type="EMBL" id="KAK9504301.1"/>
    </source>
</evidence>
<dbReference type="PANTHER" id="PTHR11407:SF63">
    <property type="entry name" value="LYSOZYME C"/>
    <property type="match status" value="1"/>
</dbReference>
<evidence type="ECO:0000313" key="10">
    <source>
        <dbReference type="Proteomes" id="UP001461498"/>
    </source>
</evidence>
<feature type="signal peptide" evidence="8">
    <location>
        <begin position="1"/>
        <end position="21"/>
    </location>
</feature>
<evidence type="ECO:0000256" key="6">
    <source>
        <dbReference type="ARBA" id="ARBA00023295"/>
    </source>
</evidence>
<dbReference type="PANTHER" id="PTHR11407">
    <property type="entry name" value="LYSOZYME C"/>
    <property type="match status" value="1"/>
</dbReference>
<dbReference type="CDD" id="cd16899">
    <property type="entry name" value="LYZ_C_invert"/>
    <property type="match status" value="1"/>
</dbReference>
<dbReference type="GO" id="GO:0031640">
    <property type="term" value="P:killing of cells of another organism"/>
    <property type="evidence" value="ECO:0007669"/>
    <property type="project" value="UniProtKB-KW"/>
</dbReference>
<feature type="chain" id="PRO_5043441284" description="lysozyme" evidence="8">
    <location>
        <begin position="22"/>
        <end position="141"/>
    </location>
</feature>
<keyword evidence="6" id="KW-0378">Hydrolase</keyword>
<dbReference type="AlphaFoldDB" id="A0AAW1D0S7"/>
<organism evidence="9 10">
    <name type="scientific">Rhynocoris fuscipes</name>
    <dbReference type="NCBI Taxonomy" id="488301"/>
    <lineage>
        <taxon>Eukaryota</taxon>
        <taxon>Metazoa</taxon>
        <taxon>Ecdysozoa</taxon>
        <taxon>Arthropoda</taxon>
        <taxon>Hexapoda</taxon>
        <taxon>Insecta</taxon>
        <taxon>Pterygota</taxon>
        <taxon>Neoptera</taxon>
        <taxon>Paraneoptera</taxon>
        <taxon>Hemiptera</taxon>
        <taxon>Heteroptera</taxon>
        <taxon>Panheteroptera</taxon>
        <taxon>Cimicomorpha</taxon>
        <taxon>Reduviidae</taxon>
        <taxon>Harpactorinae</taxon>
        <taxon>Harpactorini</taxon>
        <taxon>Rhynocoris</taxon>
    </lineage>
</organism>
<evidence type="ECO:0000256" key="2">
    <source>
        <dbReference type="ARBA" id="ARBA00010859"/>
    </source>
</evidence>
<protein>
    <recommendedName>
        <fullName evidence="3">lysozyme</fullName>
        <ecNumber evidence="3">3.2.1.17</ecNumber>
    </recommendedName>
</protein>
<dbReference type="GO" id="GO:0003796">
    <property type="term" value="F:lysozyme activity"/>
    <property type="evidence" value="ECO:0007669"/>
    <property type="project" value="UniProtKB-EC"/>
</dbReference>
<evidence type="ECO:0000256" key="3">
    <source>
        <dbReference type="ARBA" id="ARBA00012732"/>
    </source>
</evidence>
<keyword evidence="6" id="KW-0326">Glycosidase</keyword>
<keyword evidence="4" id="KW-0081">Bacteriolytic enzyme</keyword>
<dbReference type="Pfam" id="PF00062">
    <property type="entry name" value="Lys"/>
    <property type="match status" value="1"/>
</dbReference>
<keyword evidence="10" id="KW-1185">Reference proteome</keyword>
<dbReference type="PROSITE" id="PS51348">
    <property type="entry name" value="GLYCOSYL_HYDROL_F22_2"/>
    <property type="match status" value="1"/>
</dbReference>
<evidence type="ECO:0000256" key="7">
    <source>
        <dbReference type="RuleBase" id="RU004440"/>
    </source>
</evidence>
<dbReference type="PRINTS" id="PR00135">
    <property type="entry name" value="LYZLACT"/>
</dbReference>
<dbReference type="InterPro" id="IPR001916">
    <property type="entry name" value="Glyco_hydro_22"/>
</dbReference>